<evidence type="ECO:0000256" key="1">
    <source>
        <dbReference type="SAM" id="Phobius"/>
    </source>
</evidence>
<keyword evidence="1" id="KW-0812">Transmembrane</keyword>
<keyword evidence="1" id="KW-1133">Transmembrane helix</keyword>
<protein>
    <recommendedName>
        <fullName evidence="4">Type VI secretion protein</fullName>
    </recommendedName>
</protein>
<keyword evidence="1" id="KW-0472">Membrane</keyword>
<evidence type="ECO:0008006" key="4">
    <source>
        <dbReference type="Google" id="ProtNLM"/>
    </source>
</evidence>
<evidence type="ECO:0000313" key="3">
    <source>
        <dbReference type="Proteomes" id="UP000461443"/>
    </source>
</evidence>
<dbReference type="AlphaFoldDB" id="A0A845SH40"/>
<dbReference type="EMBL" id="WUBS01000011">
    <property type="protein sequence ID" value="NDL64190.1"/>
    <property type="molecule type" value="Genomic_DNA"/>
</dbReference>
<name>A0A845SH40_9GAMM</name>
<proteinExistence type="predicted"/>
<reference evidence="2 3" key="1">
    <citation type="submission" date="2019-12" db="EMBL/GenBank/DDBJ databases">
        <authorList>
            <person name="Lee S.D."/>
        </authorList>
    </citation>
    <scope>NUCLEOTIDE SEQUENCE [LARGE SCALE GENOMIC DNA]</scope>
    <source>
        <strain evidence="2 3">SAP-6</strain>
    </source>
</reference>
<accession>A0A845SH40</accession>
<feature type="transmembrane region" description="Helical" evidence="1">
    <location>
        <begin position="20"/>
        <end position="40"/>
    </location>
</feature>
<keyword evidence="3" id="KW-1185">Reference proteome</keyword>
<organism evidence="2 3">
    <name type="scientific">Acerihabitans arboris</name>
    <dbReference type="NCBI Taxonomy" id="2691583"/>
    <lineage>
        <taxon>Bacteria</taxon>
        <taxon>Pseudomonadati</taxon>
        <taxon>Pseudomonadota</taxon>
        <taxon>Gammaproteobacteria</taxon>
        <taxon>Enterobacterales</taxon>
        <taxon>Pectobacteriaceae</taxon>
        <taxon>Acerihabitans</taxon>
    </lineage>
</organism>
<comment type="caution">
    <text evidence="2">The sequence shown here is derived from an EMBL/GenBank/DDBJ whole genome shotgun (WGS) entry which is preliminary data.</text>
</comment>
<sequence>MAWPVPEIPPQPPISPPRYSLWVIILLLLLTAGALTALFIGKLTDYWQILSYGVLPGLLLWMCAFGVTLNRFEQSRVAAQYWKSETEHTQTRWKQWSRRQLAIAGNVLLSPESAGMQLLIGNPADISMFPKRGRQLAGMPQEVDGYLVDIDLLLKKQFPGYRNHLNTIYVLLSAESNQKSVASAVYKQWHLIPEFMTDVSFISDLFDIQDKNSIAMILCLQHWPGHIPRKSSELISAQLITSPEYVSQHKLQCLAGLGRMMPLEHKNLNEELKMLFNYNGLDTRPPEYVWLSGEIEGTQPVIAQFAYKRHWRLPLKQPFHYIDLTFGPPGELSFAITLAMLAEAADLTSKDQLIISQMPQPSGWMCLITRELFS</sequence>
<dbReference type="RefSeq" id="WP_162366912.1">
    <property type="nucleotide sequence ID" value="NZ_WUBS01000011.1"/>
</dbReference>
<feature type="transmembrane region" description="Helical" evidence="1">
    <location>
        <begin position="49"/>
        <end position="69"/>
    </location>
</feature>
<dbReference type="Proteomes" id="UP000461443">
    <property type="component" value="Unassembled WGS sequence"/>
</dbReference>
<reference evidence="2 3" key="2">
    <citation type="submission" date="2020-02" db="EMBL/GenBank/DDBJ databases">
        <title>The new genus of Enterobacteriales.</title>
        <authorList>
            <person name="Kim I.S."/>
        </authorList>
    </citation>
    <scope>NUCLEOTIDE SEQUENCE [LARGE SCALE GENOMIC DNA]</scope>
    <source>
        <strain evidence="2 3">SAP-6</strain>
    </source>
</reference>
<gene>
    <name evidence="2" type="ORF">GRH90_15730</name>
</gene>
<evidence type="ECO:0000313" key="2">
    <source>
        <dbReference type="EMBL" id="NDL64190.1"/>
    </source>
</evidence>